<accession>A0A0G1RKX3</accession>
<feature type="transmembrane region" description="Helical" evidence="1">
    <location>
        <begin position="164"/>
        <end position="183"/>
    </location>
</feature>
<evidence type="ECO:0000259" key="2">
    <source>
        <dbReference type="Pfam" id="PF13231"/>
    </source>
</evidence>
<proteinExistence type="inferred from homology"/>
<keyword evidence="1" id="KW-1003">Cell membrane</keyword>
<reference evidence="4 5" key="1">
    <citation type="journal article" date="2015" name="Nature">
        <title>rRNA introns, odd ribosomes, and small enigmatic genomes across a large radiation of phyla.</title>
        <authorList>
            <person name="Brown C.T."/>
            <person name="Hug L.A."/>
            <person name="Thomas B.C."/>
            <person name="Sharon I."/>
            <person name="Castelle C.J."/>
            <person name="Singh A."/>
            <person name="Wilkins M.J."/>
            <person name="Williams K.H."/>
            <person name="Banfield J.F."/>
        </authorList>
    </citation>
    <scope>NUCLEOTIDE SEQUENCE [LARGE SCALE GENOMIC DNA]</scope>
</reference>
<feature type="transmembrane region" description="Helical" evidence="1">
    <location>
        <begin position="315"/>
        <end position="332"/>
    </location>
</feature>
<comment type="function">
    <text evidence="1">Protein O-mannosyltransferase that catalyzes the transfer of a single mannose residue from a polyprenol phospho-mannosyl lipidic donor to the hydroxyl group of selected serine and threonine residues in acceptor proteins.</text>
</comment>
<feature type="transmembrane region" description="Helical" evidence="1">
    <location>
        <begin position="293"/>
        <end position="309"/>
    </location>
</feature>
<evidence type="ECO:0000256" key="1">
    <source>
        <dbReference type="RuleBase" id="RU367007"/>
    </source>
</evidence>
<comment type="caution">
    <text evidence="4">The sequence shown here is derived from an EMBL/GenBank/DDBJ whole genome shotgun (WGS) entry which is preliminary data.</text>
</comment>
<dbReference type="AlphaFoldDB" id="A0A0G1RKX3"/>
<dbReference type="Proteomes" id="UP000034307">
    <property type="component" value="Unassembled WGS sequence"/>
</dbReference>
<feature type="transmembrane region" description="Helical" evidence="1">
    <location>
        <begin position="6"/>
        <end position="24"/>
    </location>
</feature>
<evidence type="ECO:0000313" key="4">
    <source>
        <dbReference type="EMBL" id="KKU57979.1"/>
    </source>
</evidence>
<dbReference type="PANTHER" id="PTHR10050">
    <property type="entry name" value="DOLICHYL-PHOSPHATE-MANNOSE--PROTEIN MANNOSYLTRANSFERASE"/>
    <property type="match status" value="1"/>
</dbReference>
<feature type="transmembrane region" description="Helical" evidence="1">
    <location>
        <begin position="89"/>
        <end position="110"/>
    </location>
</feature>
<keyword evidence="1 4" id="KW-0328">Glycosyltransferase</keyword>
<evidence type="ECO:0000313" key="5">
    <source>
        <dbReference type="Proteomes" id="UP000034307"/>
    </source>
</evidence>
<feature type="domain" description="Glycosyltransferase RgtA/B/C/D-like" evidence="2">
    <location>
        <begin position="69"/>
        <end position="215"/>
    </location>
</feature>
<gene>
    <name evidence="4" type="ORF">UX80_C0007G0008</name>
</gene>
<comment type="subcellular location">
    <subcellularLocation>
        <location evidence="1">Cell membrane</location>
    </subcellularLocation>
</comment>
<organism evidence="4 5">
    <name type="scientific">Candidatus Amesbacteria bacterium GW2011_GWA2_47_11b</name>
    <dbReference type="NCBI Taxonomy" id="1618358"/>
    <lineage>
        <taxon>Bacteria</taxon>
        <taxon>Candidatus Amesiibacteriota</taxon>
    </lineage>
</organism>
<dbReference type="EMBL" id="LCNO01000007">
    <property type="protein sequence ID" value="KKU57979.1"/>
    <property type="molecule type" value="Genomic_DNA"/>
</dbReference>
<dbReference type="Pfam" id="PF16192">
    <property type="entry name" value="PMT_4TMC"/>
    <property type="match status" value="1"/>
</dbReference>
<keyword evidence="1" id="KW-1133">Transmembrane helix</keyword>
<evidence type="ECO:0000259" key="3">
    <source>
        <dbReference type="Pfam" id="PF16192"/>
    </source>
</evidence>
<dbReference type="STRING" id="1618358.UX80_C0007G0008"/>
<comment type="similarity">
    <text evidence="1">Belongs to the glycosyltransferase 39 family.</text>
</comment>
<dbReference type="GO" id="GO:0005886">
    <property type="term" value="C:plasma membrane"/>
    <property type="evidence" value="ECO:0007669"/>
    <property type="project" value="UniProtKB-SubCell"/>
</dbReference>
<keyword evidence="1" id="KW-0472">Membrane</keyword>
<feature type="transmembrane region" description="Helical" evidence="1">
    <location>
        <begin position="339"/>
        <end position="356"/>
    </location>
</feature>
<dbReference type="InterPro" id="IPR038731">
    <property type="entry name" value="RgtA/B/C-like"/>
</dbReference>
<dbReference type="Pfam" id="PF13231">
    <property type="entry name" value="PMT_2"/>
    <property type="match status" value="1"/>
</dbReference>
<dbReference type="EC" id="2.4.1.-" evidence="1"/>
<feature type="transmembrane region" description="Helical" evidence="1">
    <location>
        <begin position="142"/>
        <end position="158"/>
    </location>
</feature>
<sequence>MQKEWFYFFLVILTIFLSVTRIIGLSSPSKHYFDEVYHAFTAQEMFKGNQASWEWWNTPPSGFAYEWTHPPLAKLGMVLGLKLAGNSPLGWRLPGAILGILSGFLVYLITQRLTSNHTTSLLALFLYTFDGLPLVMSRIGMNDIYLVFFILSTFYFLLSKRQFLASVAFGLALASKWSAIYFLPMFIYYVWRTPYYLLIPPIIYLIAYLPFLLTHPLTQFIELQKQMWWYHTGLKATHSYSSPAITWPIMFRPVWAFVEYLKSSIANIYIQGNPVIWWAGLLAVGYQTLRRRITLPLILYWLFLIPWIVSPRIMFLYHYFPSLVFMYIILAQTFRPRPWFILLVIVGFLFFSPRYFGFPIPNQFLNYLVWLPSWR</sequence>
<dbReference type="UniPathway" id="UPA00378"/>
<dbReference type="GO" id="GO:0004169">
    <property type="term" value="F:dolichyl-phosphate-mannose-protein mannosyltransferase activity"/>
    <property type="evidence" value="ECO:0007669"/>
    <property type="project" value="UniProtKB-UniRule"/>
</dbReference>
<name>A0A0G1RKX3_9BACT</name>
<keyword evidence="1 4" id="KW-0808">Transferase</keyword>
<feature type="domain" description="Protein O-mannosyl-transferase C-terminal four TM" evidence="3">
    <location>
        <begin position="217"/>
        <end position="285"/>
    </location>
</feature>
<keyword evidence="1" id="KW-0812">Transmembrane</keyword>
<feature type="transmembrane region" description="Helical" evidence="1">
    <location>
        <begin position="268"/>
        <end position="286"/>
    </location>
</feature>
<feature type="transmembrane region" description="Helical" evidence="1">
    <location>
        <begin position="195"/>
        <end position="213"/>
    </location>
</feature>
<comment type="pathway">
    <text evidence="1">Protein modification; protein glycosylation.</text>
</comment>
<dbReference type="InterPro" id="IPR032421">
    <property type="entry name" value="PMT_4TMC"/>
</dbReference>
<protein>
    <recommendedName>
        <fullName evidence="1">Polyprenol-phosphate-mannose--protein mannosyltransferase</fullName>
        <ecNumber evidence="1">2.4.1.-</ecNumber>
    </recommendedName>
</protein>
<dbReference type="InterPro" id="IPR027005">
    <property type="entry name" value="PMT-like"/>
</dbReference>